<dbReference type="RefSeq" id="WP_110998819.1">
    <property type="nucleotide sequence ID" value="NZ_QKTW01000016.1"/>
</dbReference>
<name>A0A2W2ABJ0_9BACT</name>
<accession>A0A2W2ABJ0</accession>
<dbReference type="PANTHER" id="PTHR30448:SF0">
    <property type="entry name" value="RNASE ADAPTER PROTEIN RAPZ"/>
    <property type="match status" value="1"/>
</dbReference>
<dbReference type="Proteomes" id="UP000248745">
    <property type="component" value="Unassembled WGS sequence"/>
</dbReference>
<dbReference type="Pfam" id="PF22740">
    <property type="entry name" value="PapZ_C"/>
    <property type="match status" value="1"/>
</dbReference>
<dbReference type="OrthoDB" id="9784461at2"/>
<organism evidence="3 4">
    <name type="scientific">Taibaiella soli</name>
    <dbReference type="NCBI Taxonomy" id="1649169"/>
    <lineage>
        <taxon>Bacteria</taxon>
        <taxon>Pseudomonadati</taxon>
        <taxon>Bacteroidota</taxon>
        <taxon>Chitinophagia</taxon>
        <taxon>Chitinophagales</taxon>
        <taxon>Chitinophagaceae</taxon>
        <taxon>Taibaiella</taxon>
    </lineage>
</organism>
<dbReference type="GO" id="GO:0005524">
    <property type="term" value="F:ATP binding"/>
    <property type="evidence" value="ECO:0007669"/>
    <property type="project" value="InterPro"/>
</dbReference>
<dbReference type="Gene3D" id="3.30.200.20">
    <property type="entry name" value="Phosphorylase Kinase, domain 1"/>
    <property type="match status" value="1"/>
</dbReference>
<feature type="domain" description="Aminoglycoside phosphotransferase" evidence="1">
    <location>
        <begin position="59"/>
        <end position="254"/>
    </location>
</feature>
<dbReference type="InterPro" id="IPR002575">
    <property type="entry name" value="Aminoglycoside_PTrfase"/>
</dbReference>
<dbReference type="InterPro" id="IPR053931">
    <property type="entry name" value="RapZ_C"/>
</dbReference>
<dbReference type="EMBL" id="QKTW01000016">
    <property type="protein sequence ID" value="PZF72785.1"/>
    <property type="molecule type" value="Genomic_DNA"/>
</dbReference>
<evidence type="ECO:0000313" key="4">
    <source>
        <dbReference type="Proteomes" id="UP000248745"/>
    </source>
</evidence>
<dbReference type="InterPro" id="IPR005337">
    <property type="entry name" value="RapZ-like"/>
</dbReference>
<evidence type="ECO:0000259" key="2">
    <source>
        <dbReference type="Pfam" id="PF22740"/>
    </source>
</evidence>
<keyword evidence="4" id="KW-1185">Reference proteome</keyword>
<dbReference type="Pfam" id="PF01636">
    <property type="entry name" value="APH"/>
    <property type="match status" value="1"/>
</dbReference>
<dbReference type="InterPro" id="IPR011009">
    <property type="entry name" value="Kinase-like_dom_sf"/>
</dbReference>
<dbReference type="Gene3D" id="3.90.1200.10">
    <property type="match status" value="1"/>
</dbReference>
<gene>
    <name evidence="3" type="ORF">DN068_10230</name>
</gene>
<protein>
    <submittedName>
        <fullName evidence="3">Uncharacterized protein</fullName>
    </submittedName>
</protein>
<dbReference type="SUPFAM" id="SSF56112">
    <property type="entry name" value="Protein kinase-like (PK-like)"/>
    <property type="match status" value="1"/>
</dbReference>
<evidence type="ECO:0000259" key="1">
    <source>
        <dbReference type="Pfam" id="PF01636"/>
    </source>
</evidence>
<proteinExistence type="predicted"/>
<feature type="domain" description="RapZ C-terminal" evidence="2">
    <location>
        <begin position="356"/>
        <end position="481"/>
    </location>
</feature>
<comment type="caution">
    <text evidence="3">The sequence shown here is derived from an EMBL/GenBank/DDBJ whole genome shotgun (WGS) entry which is preliminary data.</text>
</comment>
<dbReference type="AlphaFoldDB" id="A0A2W2ABJ0"/>
<sequence>MTAKTTTTVISTLEKLFEEHFGKPSEEITALPVSGSDRRYYRLSAGSTTAIGTYNANVAENNTYFYFTELFRKHEINVPEVYKTSKDRRSYLQQDVGSTTLFDQLMKEGLTDEVRKNFHKSLEQLARVQWIAGREADFNQCFATRQFDEKAIMGDLLYFKYYFADLQKVHYDRQTLMGEMELLSKELGRIQPQMLMYRDFQSRNIMLHEGKLYFIDYQGGMQGPPQYDIASLLWQAKAKLPAAWKEDLLNGYIATLNSLPIPRMDEIHFRRGYTQFVLIRLLQVLGAYGFRGLLEHKPHFLSSIGPALKNLEGFISDNPQLLPSYPELRSLLEKISTPEIQARYGGAKTVAEEVKLKVEISSFSYKVGGVPKDKTSHGGGYVFDCRGILNPGRYSAYKTLTGQDELVRQFLDKETQMPEFLQHVYGLVSINIDDYIARGFEHLSVAFGCTGGQHRSVYAAESLAKFIESKYHVPVTVTHHNQQKWVLASEQLNG</sequence>
<dbReference type="PANTHER" id="PTHR30448">
    <property type="entry name" value="RNASE ADAPTER PROTEIN RAPZ"/>
    <property type="match status" value="1"/>
</dbReference>
<reference evidence="3 4" key="1">
    <citation type="submission" date="2018-06" db="EMBL/GenBank/DDBJ databases">
        <title>Mucibacter soli gen. nov., sp. nov., a new member of the family Chitinophagaceae producing mucin.</title>
        <authorList>
            <person name="Kim M.-K."/>
            <person name="Park S."/>
            <person name="Kim T.-S."/>
            <person name="Joung Y."/>
            <person name="Han J.-H."/>
            <person name="Kim S.B."/>
        </authorList>
    </citation>
    <scope>NUCLEOTIDE SEQUENCE [LARGE SCALE GENOMIC DNA]</scope>
    <source>
        <strain evidence="3 4">R1-15</strain>
    </source>
</reference>
<evidence type="ECO:0000313" key="3">
    <source>
        <dbReference type="EMBL" id="PZF72785.1"/>
    </source>
</evidence>